<evidence type="ECO:0000256" key="1">
    <source>
        <dbReference type="SAM" id="Phobius"/>
    </source>
</evidence>
<name>A0A6M5YQ77_9BACT</name>
<keyword evidence="1" id="KW-0472">Membrane</keyword>
<keyword evidence="3" id="KW-1185">Reference proteome</keyword>
<evidence type="ECO:0000313" key="2">
    <source>
        <dbReference type="EMBL" id="QJW95411.1"/>
    </source>
</evidence>
<gene>
    <name evidence="2" type="ORF">FTUN_2960</name>
</gene>
<keyword evidence="1" id="KW-1133">Transmembrane helix</keyword>
<dbReference type="AlphaFoldDB" id="A0A6M5YQ77"/>
<proteinExistence type="predicted"/>
<sequence>MNQLGGFLLGLFGVFLCLTGIGILPGAVCMIQAARMFNKT</sequence>
<dbReference type="EMBL" id="CP053452">
    <property type="protein sequence ID" value="QJW95411.1"/>
    <property type="molecule type" value="Genomic_DNA"/>
</dbReference>
<protein>
    <submittedName>
        <fullName evidence="2">Uncharacterized protein</fullName>
    </submittedName>
</protein>
<evidence type="ECO:0000313" key="3">
    <source>
        <dbReference type="Proteomes" id="UP000503447"/>
    </source>
</evidence>
<organism evidence="2 3">
    <name type="scientific">Frigoriglobus tundricola</name>
    <dbReference type="NCBI Taxonomy" id="2774151"/>
    <lineage>
        <taxon>Bacteria</taxon>
        <taxon>Pseudomonadati</taxon>
        <taxon>Planctomycetota</taxon>
        <taxon>Planctomycetia</taxon>
        <taxon>Gemmatales</taxon>
        <taxon>Gemmataceae</taxon>
        <taxon>Frigoriglobus</taxon>
    </lineage>
</organism>
<feature type="transmembrane region" description="Helical" evidence="1">
    <location>
        <begin position="6"/>
        <end position="31"/>
    </location>
</feature>
<keyword evidence="1" id="KW-0812">Transmembrane</keyword>
<dbReference type="Proteomes" id="UP000503447">
    <property type="component" value="Chromosome"/>
</dbReference>
<reference evidence="3" key="1">
    <citation type="submission" date="2020-05" db="EMBL/GenBank/DDBJ databases">
        <title>Frigoriglobus tundricola gen. nov., sp. nov., a psychrotolerant cellulolytic planctomycete of the family Gemmataceae with two divergent copies of 16S rRNA gene.</title>
        <authorList>
            <person name="Kulichevskaya I.S."/>
            <person name="Ivanova A.A."/>
            <person name="Naumoff D.G."/>
            <person name="Beletsky A.V."/>
            <person name="Rijpstra W.I.C."/>
            <person name="Sinninghe Damste J.S."/>
            <person name="Mardanov A.V."/>
            <person name="Ravin N.V."/>
            <person name="Dedysh S.N."/>
        </authorList>
    </citation>
    <scope>NUCLEOTIDE SEQUENCE [LARGE SCALE GENOMIC DNA]</scope>
    <source>
        <strain evidence="3">PL17</strain>
    </source>
</reference>
<accession>A0A6M5YQ77</accession>
<dbReference type="KEGG" id="ftj:FTUN_2960"/>